<evidence type="ECO:0000313" key="3">
    <source>
        <dbReference type="Proteomes" id="UP000555756"/>
    </source>
</evidence>
<proteinExistence type="predicted"/>
<dbReference type="Gene3D" id="3.30.70.100">
    <property type="match status" value="1"/>
</dbReference>
<accession>A0A7W4JVN1</accession>
<dbReference type="SUPFAM" id="SSF54909">
    <property type="entry name" value="Dimeric alpha+beta barrel"/>
    <property type="match status" value="1"/>
</dbReference>
<dbReference type="InterPro" id="IPR007138">
    <property type="entry name" value="ABM_dom"/>
</dbReference>
<organism evidence="2 3">
    <name type="scientific">Gluconacetobacter azotocaptans</name>
    <dbReference type="NCBI Taxonomy" id="142834"/>
    <lineage>
        <taxon>Bacteria</taxon>
        <taxon>Pseudomonadati</taxon>
        <taxon>Pseudomonadota</taxon>
        <taxon>Alphaproteobacteria</taxon>
        <taxon>Acetobacterales</taxon>
        <taxon>Acetobacteraceae</taxon>
        <taxon>Gluconacetobacter</taxon>
    </lineage>
</organism>
<dbReference type="Proteomes" id="UP000555756">
    <property type="component" value="Unassembled WGS sequence"/>
</dbReference>
<dbReference type="RefSeq" id="WP_183120762.1">
    <property type="nucleotide sequence ID" value="NZ_JABEQF010000019.1"/>
</dbReference>
<reference evidence="2 3" key="1">
    <citation type="submission" date="2020-04" db="EMBL/GenBank/DDBJ databases">
        <title>Description of novel Gluconacetobacter.</title>
        <authorList>
            <person name="Sombolestani A."/>
        </authorList>
    </citation>
    <scope>NUCLEOTIDE SEQUENCE [LARGE SCALE GENOMIC DNA]</scope>
    <source>
        <strain evidence="2 3">LMG 21311</strain>
    </source>
</reference>
<name>A0A7W4JVN1_9PROT</name>
<keyword evidence="2" id="KW-0560">Oxidoreductase</keyword>
<dbReference type="PANTHER" id="PTHR37811">
    <property type="entry name" value="BLL5343 PROTEIN"/>
    <property type="match status" value="1"/>
</dbReference>
<comment type="caution">
    <text evidence="2">The sequence shown here is derived from an EMBL/GenBank/DDBJ whole genome shotgun (WGS) entry which is preliminary data.</text>
</comment>
<dbReference type="InterPro" id="IPR052936">
    <property type="entry name" value="Jasmonate_Hydroxylase-like"/>
</dbReference>
<dbReference type="EMBL" id="JABEQF010000019">
    <property type="protein sequence ID" value="MBB2191645.1"/>
    <property type="molecule type" value="Genomic_DNA"/>
</dbReference>
<keyword evidence="2" id="KW-0503">Monooxygenase</keyword>
<dbReference type="PANTHER" id="PTHR37811:SF2">
    <property type="entry name" value="ABM DOMAIN-CONTAINING PROTEIN"/>
    <property type="match status" value="1"/>
</dbReference>
<dbReference type="Pfam" id="PF03992">
    <property type="entry name" value="ABM"/>
    <property type="match status" value="1"/>
</dbReference>
<dbReference type="GO" id="GO:0004497">
    <property type="term" value="F:monooxygenase activity"/>
    <property type="evidence" value="ECO:0007669"/>
    <property type="project" value="UniProtKB-KW"/>
</dbReference>
<feature type="domain" description="ABM" evidence="1">
    <location>
        <begin position="11"/>
        <end position="80"/>
    </location>
</feature>
<dbReference type="AlphaFoldDB" id="A0A7W4JVN1"/>
<protein>
    <submittedName>
        <fullName evidence="2">Antibiotic biosynthesis monooxygenase</fullName>
    </submittedName>
</protein>
<gene>
    <name evidence="2" type="ORF">HLH34_17055</name>
</gene>
<evidence type="ECO:0000259" key="1">
    <source>
        <dbReference type="Pfam" id="PF03992"/>
    </source>
</evidence>
<dbReference type="InterPro" id="IPR011008">
    <property type="entry name" value="Dimeric_a/b-barrel"/>
</dbReference>
<keyword evidence="3" id="KW-1185">Reference proteome</keyword>
<sequence length="113" mass="13120">MSLAQTPEPPYYAVIFTSIRTDLSEGYDETAQRMELAVTMPGFLGVESARNDVGITVSYWRTLDDIACWREHAEHRLAQQMSRSTWYSSYTTRICRVERAYSHKKTQHPEDKP</sequence>
<evidence type="ECO:0000313" key="2">
    <source>
        <dbReference type="EMBL" id="MBB2191645.1"/>
    </source>
</evidence>